<feature type="transmembrane region" description="Helical" evidence="1">
    <location>
        <begin position="6"/>
        <end position="26"/>
    </location>
</feature>
<evidence type="ECO:0000256" key="1">
    <source>
        <dbReference type="SAM" id="Phobius"/>
    </source>
</evidence>
<keyword evidence="1" id="KW-1133">Transmembrane helix</keyword>
<proteinExistence type="predicted"/>
<sequence length="35" mass="3855">MAEPSFYPYGLGIAAVIALIIITQFLRKKRKSGSN</sequence>
<dbReference type="AlphaFoldDB" id="A0A382MMC4"/>
<dbReference type="EMBL" id="UINC01094213">
    <property type="protein sequence ID" value="SVC49265.1"/>
    <property type="molecule type" value="Genomic_DNA"/>
</dbReference>
<accession>A0A382MMC4</accession>
<evidence type="ECO:0000313" key="2">
    <source>
        <dbReference type="EMBL" id="SVC49265.1"/>
    </source>
</evidence>
<keyword evidence="1" id="KW-0472">Membrane</keyword>
<protein>
    <submittedName>
        <fullName evidence="2">Uncharacterized protein</fullName>
    </submittedName>
</protein>
<keyword evidence="1" id="KW-0812">Transmembrane</keyword>
<gene>
    <name evidence="2" type="ORF">METZ01_LOCUS302119</name>
</gene>
<name>A0A382MMC4_9ZZZZ</name>
<reference evidence="2" key="1">
    <citation type="submission" date="2018-05" db="EMBL/GenBank/DDBJ databases">
        <authorList>
            <person name="Lanie J.A."/>
            <person name="Ng W.-L."/>
            <person name="Kazmierczak K.M."/>
            <person name="Andrzejewski T.M."/>
            <person name="Davidsen T.M."/>
            <person name="Wayne K.J."/>
            <person name="Tettelin H."/>
            <person name="Glass J.I."/>
            <person name="Rusch D."/>
            <person name="Podicherti R."/>
            <person name="Tsui H.-C.T."/>
            <person name="Winkler M.E."/>
        </authorList>
    </citation>
    <scope>NUCLEOTIDE SEQUENCE</scope>
</reference>
<organism evidence="2">
    <name type="scientific">marine metagenome</name>
    <dbReference type="NCBI Taxonomy" id="408172"/>
    <lineage>
        <taxon>unclassified sequences</taxon>
        <taxon>metagenomes</taxon>
        <taxon>ecological metagenomes</taxon>
    </lineage>
</organism>